<dbReference type="InterPro" id="IPR016181">
    <property type="entry name" value="Acyl_CoA_acyltransferase"/>
</dbReference>
<dbReference type="PROSITE" id="PS51186">
    <property type="entry name" value="GNAT"/>
    <property type="match status" value="1"/>
</dbReference>
<dbReference type="Gene3D" id="3.40.630.30">
    <property type="match status" value="1"/>
</dbReference>
<dbReference type="InterPro" id="IPR050769">
    <property type="entry name" value="NAT_camello-type"/>
</dbReference>
<name>A0A2N7LBC1_9GAMM</name>
<feature type="domain" description="N-acetyltransferase" evidence="2">
    <location>
        <begin position="7"/>
        <end position="162"/>
    </location>
</feature>
<evidence type="ECO:0000313" key="3">
    <source>
        <dbReference type="EMBL" id="PMN92576.1"/>
    </source>
</evidence>
<comment type="caution">
    <text evidence="3">The sequence shown here is derived from an EMBL/GenBank/DDBJ whole genome shotgun (WGS) entry which is preliminary data.</text>
</comment>
<gene>
    <name evidence="3" type="ORF">BCT23_13915</name>
</gene>
<dbReference type="CDD" id="cd04301">
    <property type="entry name" value="NAT_SF"/>
    <property type="match status" value="1"/>
</dbReference>
<dbReference type="GO" id="GO:0008080">
    <property type="term" value="F:N-acetyltransferase activity"/>
    <property type="evidence" value="ECO:0007669"/>
    <property type="project" value="InterPro"/>
</dbReference>
<organism evidence="3 4">
    <name type="scientific">Enterovibrio norvegicus</name>
    <dbReference type="NCBI Taxonomy" id="188144"/>
    <lineage>
        <taxon>Bacteria</taxon>
        <taxon>Pseudomonadati</taxon>
        <taxon>Pseudomonadota</taxon>
        <taxon>Gammaproteobacteria</taxon>
        <taxon>Vibrionales</taxon>
        <taxon>Vibrionaceae</taxon>
        <taxon>Enterovibrio</taxon>
    </lineage>
</organism>
<proteinExistence type="predicted"/>
<sequence length="178" mass="19770">MAKDTVTITRGYVPGVIGRVAELHACFYAEHWGFGVVFEAKVATEMSAFLECYDPNKDLTLTVSKHGRVEGSVTIDHSNEKEGVAHLRWFIVSDEMRGSGCGSQLLEAAIAFCRDQGYTSLYLWTFKGLHAARHVYEKMGFTLSLEREGKQWGHCVTEQMFELSLSPIIAASDVGELS</sequence>
<evidence type="ECO:0000313" key="4">
    <source>
        <dbReference type="Proteomes" id="UP000235387"/>
    </source>
</evidence>
<dbReference type="Proteomes" id="UP000235387">
    <property type="component" value="Unassembled WGS sequence"/>
</dbReference>
<dbReference type="PANTHER" id="PTHR13947">
    <property type="entry name" value="GNAT FAMILY N-ACETYLTRANSFERASE"/>
    <property type="match status" value="1"/>
</dbReference>
<dbReference type="PANTHER" id="PTHR13947:SF37">
    <property type="entry name" value="LD18367P"/>
    <property type="match status" value="1"/>
</dbReference>
<evidence type="ECO:0000256" key="1">
    <source>
        <dbReference type="ARBA" id="ARBA00022679"/>
    </source>
</evidence>
<dbReference type="RefSeq" id="WP_102316812.1">
    <property type="nucleotide sequence ID" value="NZ_MCYQ01000008.1"/>
</dbReference>
<dbReference type="SUPFAM" id="SSF55729">
    <property type="entry name" value="Acyl-CoA N-acyltransferases (Nat)"/>
    <property type="match status" value="1"/>
</dbReference>
<reference evidence="4" key="1">
    <citation type="submission" date="2016-07" db="EMBL/GenBank/DDBJ databases">
        <title>Nontailed viruses are major unrecognized killers of bacteria in the ocean.</title>
        <authorList>
            <person name="Kauffman K."/>
            <person name="Hussain F."/>
            <person name="Yang J."/>
            <person name="Arevalo P."/>
            <person name="Brown J."/>
            <person name="Cutler M."/>
            <person name="Kelly L."/>
            <person name="Polz M.F."/>
        </authorList>
    </citation>
    <scope>NUCLEOTIDE SEQUENCE [LARGE SCALE GENOMIC DNA]</scope>
    <source>
        <strain evidence="4">10N.261.45.A10</strain>
    </source>
</reference>
<protein>
    <recommendedName>
        <fullName evidence="2">N-acetyltransferase domain-containing protein</fullName>
    </recommendedName>
</protein>
<accession>A0A2N7LBC1</accession>
<dbReference type="Pfam" id="PF00583">
    <property type="entry name" value="Acetyltransf_1"/>
    <property type="match status" value="1"/>
</dbReference>
<keyword evidence="1" id="KW-0808">Transferase</keyword>
<evidence type="ECO:0000259" key="2">
    <source>
        <dbReference type="PROSITE" id="PS51186"/>
    </source>
</evidence>
<dbReference type="InterPro" id="IPR000182">
    <property type="entry name" value="GNAT_dom"/>
</dbReference>
<dbReference type="AlphaFoldDB" id="A0A2N7LBC1"/>
<dbReference type="EMBL" id="MDAL01000017">
    <property type="protein sequence ID" value="PMN92576.1"/>
    <property type="molecule type" value="Genomic_DNA"/>
</dbReference>